<dbReference type="EMBL" id="FQXJ01000004">
    <property type="protein sequence ID" value="SHH71287.1"/>
    <property type="molecule type" value="Genomic_DNA"/>
</dbReference>
<evidence type="ECO:0000256" key="2">
    <source>
        <dbReference type="PROSITE-ProRule" id="PRU00335"/>
    </source>
</evidence>
<dbReference type="OrthoDB" id="9789566at2"/>
<dbReference type="GO" id="GO:0003677">
    <property type="term" value="F:DNA binding"/>
    <property type="evidence" value="ECO:0007669"/>
    <property type="project" value="UniProtKB-UniRule"/>
</dbReference>
<dbReference type="Gene3D" id="1.10.357.10">
    <property type="entry name" value="Tetracycline Repressor, domain 2"/>
    <property type="match status" value="1"/>
</dbReference>
<evidence type="ECO:0000256" key="1">
    <source>
        <dbReference type="ARBA" id="ARBA00023125"/>
    </source>
</evidence>
<keyword evidence="1 2" id="KW-0238">DNA-binding</keyword>
<feature type="DNA-binding region" description="H-T-H motif" evidence="2">
    <location>
        <begin position="33"/>
        <end position="52"/>
    </location>
</feature>
<dbReference type="InterPro" id="IPR009057">
    <property type="entry name" value="Homeodomain-like_sf"/>
</dbReference>
<organism evidence="4 5">
    <name type="scientific">Desulfosporosinus lacus DSM 15449</name>
    <dbReference type="NCBI Taxonomy" id="1121420"/>
    <lineage>
        <taxon>Bacteria</taxon>
        <taxon>Bacillati</taxon>
        <taxon>Bacillota</taxon>
        <taxon>Clostridia</taxon>
        <taxon>Eubacteriales</taxon>
        <taxon>Desulfitobacteriaceae</taxon>
        <taxon>Desulfosporosinus</taxon>
    </lineage>
</organism>
<dbReference type="PRINTS" id="PR00455">
    <property type="entry name" value="HTHTETR"/>
</dbReference>
<dbReference type="PROSITE" id="PS50977">
    <property type="entry name" value="HTH_TETR_2"/>
    <property type="match status" value="1"/>
</dbReference>
<dbReference type="PROSITE" id="PS01081">
    <property type="entry name" value="HTH_TETR_1"/>
    <property type="match status" value="1"/>
</dbReference>
<dbReference type="RefSeq" id="WP_073028596.1">
    <property type="nucleotide sequence ID" value="NZ_FQXJ01000004.1"/>
</dbReference>
<dbReference type="SUPFAM" id="SSF46689">
    <property type="entry name" value="Homeodomain-like"/>
    <property type="match status" value="1"/>
</dbReference>
<dbReference type="PANTHER" id="PTHR43479">
    <property type="entry name" value="ACREF/ENVCD OPERON REPRESSOR-RELATED"/>
    <property type="match status" value="1"/>
</dbReference>
<evidence type="ECO:0000313" key="4">
    <source>
        <dbReference type="EMBL" id="SHH71287.1"/>
    </source>
</evidence>
<feature type="domain" description="HTH tetR-type" evidence="3">
    <location>
        <begin position="10"/>
        <end position="70"/>
    </location>
</feature>
<gene>
    <name evidence="4" type="ORF">SAMN02746098_01240</name>
</gene>
<evidence type="ECO:0000259" key="3">
    <source>
        <dbReference type="PROSITE" id="PS50977"/>
    </source>
</evidence>
<keyword evidence="5" id="KW-1185">Reference proteome</keyword>
<dbReference type="Pfam" id="PF00440">
    <property type="entry name" value="TetR_N"/>
    <property type="match status" value="1"/>
</dbReference>
<sequence length="198" mass="22518">MEDKQSFITEARREQIIKAAIEVLKEIGYVNTSLAKIARKANISTGLISYHFSGKEDLMNNTLIYLIEQEWLFVNKRVAQQSTWTEKLIAFIEANLAYQVLNLANSIALIEIVFNARTSDQIPYYLLEDDEEDLKASLLKEILFKGQETNEFGGDFNPEVVSTIIQGAISETMLSPQNKHSHEEYSLELTKGVLKIVK</sequence>
<dbReference type="Proteomes" id="UP000183954">
    <property type="component" value="Unassembled WGS sequence"/>
</dbReference>
<dbReference type="InterPro" id="IPR001647">
    <property type="entry name" value="HTH_TetR"/>
</dbReference>
<proteinExistence type="predicted"/>
<dbReference type="InterPro" id="IPR023772">
    <property type="entry name" value="DNA-bd_HTH_TetR-type_CS"/>
</dbReference>
<dbReference type="STRING" id="1121420.SAMN02746098_01240"/>
<dbReference type="PANTHER" id="PTHR43479:SF11">
    <property type="entry name" value="ACREF_ENVCD OPERON REPRESSOR-RELATED"/>
    <property type="match status" value="1"/>
</dbReference>
<name>A0A1M5V7S9_9FIRM</name>
<evidence type="ECO:0000313" key="5">
    <source>
        <dbReference type="Proteomes" id="UP000183954"/>
    </source>
</evidence>
<dbReference type="InterPro" id="IPR050624">
    <property type="entry name" value="HTH-type_Tx_Regulator"/>
</dbReference>
<accession>A0A1M5V7S9</accession>
<protein>
    <submittedName>
        <fullName evidence="4">Transcriptional regulator, TetR family</fullName>
    </submittedName>
</protein>
<dbReference type="AlphaFoldDB" id="A0A1M5V7S9"/>
<reference evidence="5" key="1">
    <citation type="submission" date="2016-11" db="EMBL/GenBank/DDBJ databases">
        <authorList>
            <person name="Varghese N."/>
            <person name="Submissions S."/>
        </authorList>
    </citation>
    <scope>NUCLEOTIDE SEQUENCE [LARGE SCALE GENOMIC DNA]</scope>
    <source>
        <strain evidence="5">DSM 15449</strain>
    </source>
</reference>